<dbReference type="InterPro" id="IPR006083">
    <property type="entry name" value="PRK/URK"/>
</dbReference>
<comment type="caution">
    <text evidence="2">The sequence shown here is derived from an EMBL/GenBank/DDBJ whole genome shotgun (WGS) entry which is preliminary data.</text>
</comment>
<dbReference type="SUPFAM" id="SSF52540">
    <property type="entry name" value="P-loop containing nucleoside triphosphate hydrolases"/>
    <property type="match status" value="1"/>
</dbReference>
<reference evidence="3" key="1">
    <citation type="submission" date="2017-09" db="EMBL/GenBank/DDBJ databases">
        <title>Depth-based differentiation of microbial function through sediment-hosted aquifers and enrichment of novel symbionts in the deep terrestrial subsurface.</title>
        <authorList>
            <person name="Probst A.J."/>
            <person name="Ladd B."/>
            <person name="Jarett J.K."/>
            <person name="Geller-Mcgrath D.E."/>
            <person name="Sieber C.M.K."/>
            <person name="Emerson J.B."/>
            <person name="Anantharaman K."/>
            <person name="Thomas B.C."/>
            <person name="Malmstrom R."/>
            <person name="Stieglmeier M."/>
            <person name="Klingl A."/>
            <person name="Woyke T."/>
            <person name="Ryan C.M."/>
            <person name="Banfield J.F."/>
        </authorList>
    </citation>
    <scope>NUCLEOTIDE SEQUENCE [LARGE SCALE GENOMIC DNA]</scope>
</reference>
<dbReference type="Pfam" id="PF00485">
    <property type="entry name" value="PRK"/>
    <property type="match status" value="1"/>
</dbReference>
<dbReference type="EMBL" id="PEUA01000035">
    <property type="protein sequence ID" value="PIV42804.1"/>
    <property type="molecule type" value="Genomic_DNA"/>
</dbReference>
<name>A0A2M7D7Y0_9BACT</name>
<accession>A0A2M7D7Y0</accession>
<protein>
    <recommendedName>
        <fullName evidence="1">Phosphoribulokinase/uridine kinase domain-containing protein</fullName>
    </recommendedName>
</protein>
<organism evidence="2 3">
    <name type="scientific">Candidatus Nealsonbacteria bacterium CG02_land_8_20_14_3_00_40_11</name>
    <dbReference type="NCBI Taxonomy" id="1974700"/>
    <lineage>
        <taxon>Bacteria</taxon>
        <taxon>Candidatus Nealsoniibacteriota</taxon>
    </lineage>
</organism>
<feature type="domain" description="Phosphoribulokinase/uridine kinase" evidence="1">
    <location>
        <begin position="5"/>
        <end position="32"/>
    </location>
</feature>
<evidence type="ECO:0000313" key="3">
    <source>
        <dbReference type="Proteomes" id="UP000230304"/>
    </source>
</evidence>
<dbReference type="InterPro" id="IPR027417">
    <property type="entry name" value="P-loop_NTPase"/>
</dbReference>
<dbReference type="GO" id="GO:0005524">
    <property type="term" value="F:ATP binding"/>
    <property type="evidence" value="ECO:0007669"/>
    <property type="project" value="InterPro"/>
</dbReference>
<gene>
    <name evidence="2" type="ORF">COS26_01575</name>
</gene>
<proteinExistence type="predicted"/>
<evidence type="ECO:0000259" key="1">
    <source>
        <dbReference type="Pfam" id="PF00485"/>
    </source>
</evidence>
<evidence type="ECO:0000313" key="2">
    <source>
        <dbReference type="EMBL" id="PIV42804.1"/>
    </source>
</evidence>
<dbReference type="Gene3D" id="3.40.50.300">
    <property type="entry name" value="P-loop containing nucleotide triphosphate hydrolases"/>
    <property type="match status" value="1"/>
</dbReference>
<sequence>MASFFIGIAGGSGTGKTAVAKELKKHFGRKAKILHMDKYQRFGEKLPLLYRMKKWDCPRGDKMG</sequence>
<dbReference type="Proteomes" id="UP000230304">
    <property type="component" value="Unassembled WGS sequence"/>
</dbReference>
<dbReference type="GO" id="GO:0016301">
    <property type="term" value="F:kinase activity"/>
    <property type="evidence" value="ECO:0007669"/>
    <property type="project" value="InterPro"/>
</dbReference>
<dbReference type="AlphaFoldDB" id="A0A2M7D7Y0"/>